<evidence type="ECO:0000313" key="2">
    <source>
        <dbReference type="EMBL" id="THG24036.1"/>
    </source>
</evidence>
<dbReference type="SUPFAM" id="SSF47413">
    <property type="entry name" value="lambda repressor-like DNA-binding domains"/>
    <property type="match status" value="1"/>
</dbReference>
<reference evidence="2 3" key="1">
    <citation type="submission" date="2019-04" db="EMBL/GenBank/DDBJ databases">
        <title>Microbes associate with the intestines of laboratory mice.</title>
        <authorList>
            <person name="Navarre W."/>
            <person name="Wong E."/>
            <person name="Huang K.C."/>
            <person name="Tropini C."/>
            <person name="Ng K."/>
            <person name="Yu B."/>
        </authorList>
    </citation>
    <scope>NUCLEOTIDE SEQUENCE [LARGE SCALE GENOMIC DNA]</scope>
    <source>
        <strain evidence="2 3">NM87_A27A</strain>
    </source>
</reference>
<dbReference type="Proteomes" id="UP000306798">
    <property type="component" value="Unassembled WGS sequence"/>
</dbReference>
<gene>
    <name evidence="2" type="ORF">E5991_09280</name>
</gene>
<evidence type="ECO:0000313" key="3">
    <source>
        <dbReference type="Proteomes" id="UP000306798"/>
    </source>
</evidence>
<dbReference type="InterPro" id="IPR013975">
    <property type="entry name" value="Tscrpt_reg_BetR_N"/>
</dbReference>
<comment type="caution">
    <text evidence="2">The sequence shown here is derived from an EMBL/GenBank/DDBJ whole genome shotgun (WGS) entry which is preliminary data.</text>
</comment>
<feature type="domain" description="Transcription regulator BetR N-terminal" evidence="1">
    <location>
        <begin position="18"/>
        <end position="69"/>
    </location>
</feature>
<dbReference type="EMBL" id="SSTF01000040">
    <property type="protein sequence ID" value="THG24036.1"/>
    <property type="molecule type" value="Genomic_DNA"/>
</dbReference>
<protein>
    <submittedName>
        <fullName evidence="2">XRE family transcriptional regulator</fullName>
    </submittedName>
</protein>
<dbReference type="AlphaFoldDB" id="A0A4S4F5S7"/>
<dbReference type="InterPro" id="IPR010982">
    <property type="entry name" value="Lambda_DNA-bd_dom_sf"/>
</dbReference>
<organism evidence="2 3">
    <name type="scientific">Bifidobacterium pseudolongum</name>
    <dbReference type="NCBI Taxonomy" id="1694"/>
    <lineage>
        <taxon>Bacteria</taxon>
        <taxon>Bacillati</taxon>
        <taxon>Actinomycetota</taxon>
        <taxon>Actinomycetes</taxon>
        <taxon>Bifidobacteriales</taxon>
        <taxon>Bifidobacteriaceae</taxon>
        <taxon>Bifidobacterium</taxon>
    </lineage>
</organism>
<proteinExistence type="predicted"/>
<dbReference type="GO" id="GO:0003677">
    <property type="term" value="F:DNA binding"/>
    <property type="evidence" value="ECO:0007669"/>
    <property type="project" value="InterPro"/>
</dbReference>
<sequence length="76" mass="8443">MENAVSQWMRSQSLTYRSLANQMGQSSSNIWKKVNGKMAWQPADLRFLHDTFGLSSDFVLGLDGEAGCTDARLGMV</sequence>
<name>A0A4S4F5S7_9BIFI</name>
<evidence type="ECO:0000259" key="1">
    <source>
        <dbReference type="Pfam" id="PF08667"/>
    </source>
</evidence>
<dbReference type="Pfam" id="PF08667">
    <property type="entry name" value="BetR"/>
    <property type="match status" value="1"/>
</dbReference>
<accession>A0A4S4F5S7</accession>
<dbReference type="RefSeq" id="WP_136511765.1">
    <property type="nucleotide sequence ID" value="NZ_SSTF01000040.1"/>
</dbReference>